<evidence type="ECO:0000256" key="4">
    <source>
        <dbReference type="ARBA" id="ARBA00003889"/>
    </source>
</evidence>
<sequence length="173" mass="18651">MLPHLTFVLGGASSGKSAFAEKLVFQSEADRVYIATSQVFDDEMRKKVDAHLTMRGDGWHTIECPLDAVTALHGIKSGEVVLFDCATMWLTNHMLADHNIDAQTDALLSALAACKGRVVMVSNEVGMGIVPDNKLARQFRDAQGKLNQRLAAASDLAVFVVAGLPMTLKGQLP</sequence>
<dbReference type="GO" id="GO:0008820">
    <property type="term" value="F:cobinamide phosphate guanylyltransferase activity"/>
    <property type="evidence" value="ECO:0007669"/>
    <property type="project" value="UniProtKB-UniRule"/>
</dbReference>
<evidence type="ECO:0000313" key="17">
    <source>
        <dbReference type="EMBL" id="CUK06340.1"/>
    </source>
</evidence>
<evidence type="ECO:0000256" key="9">
    <source>
        <dbReference type="ARBA" id="ARBA00022679"/>
    </source>
</evidence>
<gene>
    <name evidence="17" type="primary">cobP</name>
    <name evidence="17" type="ORF">PH7735_03015</name>
</gene>
<evidence type="ECO:0000256" key="15">
    <source>
        <dbReference type="PIRSR" id="PIRSR006135-1"/>
    </source>
</evidence>
<keyword evidence="13 14" id="KW-0342">GTP-binding</keyword>
<evidence type="ECO:0000256" key="14">
    <source>
        <dbReference type="PIRNR" id="PIRNR006135"/>
    </source>
</evidence>
<feature type="active site" description="GMP-histidine intermediate" evidence="15">
    <location>
        <position position="51"/>
    </location>
</feature>
<evidence type="ECO:0000256" key="7">
    <source>
        <dbReference type="ARBA" id="ARBA00007490"/>
    </source>
</evidence>
<proteinExistence type="inferred from homology"/>
<dbReference type="PANTHER" id="PTHR34848">
    <property type="match status" value="1"/>
</dbReference>
<dbReference type="GO" id="GO:0043752">
    <property type="term" value="F:adenosylcobinamide kinase activity"/>
    <property type="evidence" value="ECO:0007669"/>
    <property type="project" value="UniProtKB-EC"/>
</dbReference>
<organism evidence="17 18">
    <name type="scientific">Shimia thalassica</name>
    <dbReference type="NCBI Taxonomy" id="1715693"/>
    <lineage>
        <taxon>Bacteria</taxon>
        <taxon>Pseudomonadati</taxon>
        <taxon>Pseudomonadota</taxon>
        <taxon>Alphaproteobacteria</taxon>
        <taxon>Rhodobacterales</taxon>
        <taxon>Roseobacteraceae</taxon>
    </lineage>
</organism>
<evidence type="ECO:0000256" key="16">
    <source>
        <dbReference type="PIRSR" id="PIRSR006135-2"/>
    </source>
</evidence>
<feature type="binding site" evidence="16">
    <location>
        <position position="63"/>
    </location>
    <ligand>
        <name>GTP</name>
        <dbReference type="ChEBI" id="CHEBI:37565"/>
    </ligand>
</feature>
<keyword evidence="10 14" id="KW-0547">Nucleotide-binding</keyword>
<keyword evidence="9 14" id="KW-0808">Transferase</keyword>
<evidence type="ECO:0000256" key="13">
    <source>
        <dbReference type="ARBA" id="ARBA00023134"/>
    </source>
</evidence>
<comment type="catalytic activity">
    <reaction evidence="2 14">
        <text>adenosylcob(III)inamide phosphate + GTP + H(+) = adenosylcob(III)inamide-GDP + diphosphate</text>
        <dbReference type="Rhea" id="RHEA:22712"/>
        <dbReference type="ChEBI" id="CHEBI:15378"/>
        <dbReference type="ChEBI" id="CHEBI:33019"/>
        <dbReference type="ChEBI" id="CHEBI:37565"/>
        <dbReference type="ChEBI" id="CHEBI:58502"/>
        <dbReference type="ChEBI" id="CHEBI:60487"/>
        <dbReference type="EC" id="2.7.7.62"/>
    </reaction>
</comment>
<feature type="binding site" evidence="16">
    <location>
        <position position="84"/>
    </location>
    <ligand>
        <name>GTP</name>
        <dbReference type="ChEBI" id="CHEBI:37565"/>
    </ligand>
</feature>
<dbReference type="UniPathway" id="UPA00148">
    <property type="reaction ID" value="UER00236"/>
</dbReference>
<feature type="binding site" evidence="16">
    <location>
        <begin position="35"/>
        <end position="37"/>
    </location>
    <ligand>
        <name>GTP</name>
        <dbReference type="ChEBI" id="CHEBI:37565"/>
    </ligand>
</feature>
<dbReference type="Pfam" id="PF02283">
    <property type="entry name" value="CobU"/>
    <property type="match status" value="1"/>
</dbReference>
<dbReference type="STRING" id="1715693.PH7735_03015"/>
<dbReference type="CDD" id="cd00544">
    <property type="entry name" value="CobU"/>
    <property type="match status" value="1"/>
</dbReference>
<dbReference type="PIRSF" id="PIRSF006135">
    <property type="entry name" value="CobU"/>
    <property type="match status" value="1"/>
</dbReference>
<dbReference type="Gene3D" id="3.40.50.300">
    <property type="entry name" value="P-loop containing nucleotide triphosphate hydrolases"/>
    <property type="match status" value="1"/>
</dbReference>
<dbReference type="InterPro" id="IPR003203">
    <property type="entry name" value="CobU/CobP"/>
</dbReference>
<comment type="catalytic activity">
    <reaction evidence="3">
        <text>adenosylcob(III)inamide + GTP = adenosylcob(III)inamide phosphate + GDP + H(+)</text>
        <dbReference type="Rhea" id="RHEA:15765"/>
        <dbReference type="ChEBI" id="CHEBI:2480"/>
        <dbReference type="ChEBI" id="CHEBI:15378"/>
        <dbReference type="ChEBI" id="CHEBI:37565"/>
        <dbReference type="ChEBI" id="CHEBI:58189"/>
        <dbReference type="ChEBI" id="CHEBI:58502"/>
        <dbReference type="EC" id="2.7.1.156"/>
    </reaction>
</comment>
<evidence type="ECO:0000313" key="18">
    <source>
        <dbReference type="Proteomes" id="UP000051870"/>
    </source>
</evidence>
<dbReference type="SUPFAM" id="SSF52540">
    <property type="entry name" value="P-loop containing nucleoside triphosphate hydrolases"/>
    <property type="match status" value="1"/>
</dbReference>
<name>A0A0P1ID54_9RHOB</name>
<comment type="pathway">
    <text evidence="6 14">Cofactor biosynthesis; adenosylcobalamin biosynthesis; adenosylcobalamin from cob(II)yrinate a,c-diamide: step 5/7.</text>
</comment>
<dbReference type="GO" id="GO:0005524">
    <property type="term" value="F:ATP binding"/>
    <property type="evidence" value="ECO:0007669"/>
    <property type="project" value="UniProtKB-UniRule"/>
</dbReference>
<evidence type="ECO:0000256" key="3">
    <source>
        <dbReference type="ARBA" id="ARBA00001522"/>
    </source>
</evidence>
<keyword evidence="12 14" id="KW-0067">ATP-binding</keyword>
<keyword evidence="18" id="KW-1185">Reference proteome</keyword>
<evidence type="ECO:0000256" key="10">
    <source>
        <dbReference type="ARBA" id="ARBA00022741"/>
    </source>
</evidence>
<feature type="binding site" evidence="16">
    <location>
        <begin position="10"/>
        <end position="17"/>
    </location>
    <ligand>
        <name>GTP</name>
        <dbReference type="ChEBI" id="CHEBI:37565"/>
    </ligand>
</feature>
<evidence type="ECO:0000256" key="11">
    <source>
        <dbReference type="ARBA" id="ARBA00022777"/>
    </source>
</evidence>
<dbReference type="InterPro" id="IPR027417">
    <property type="entry name" value="P-loop_NTPase"/>
</dbReference>
<reference evidence="18" key="1">
    <citation type="submission" date="2015-09" db="EMBL/GenBank/DDBJ databases">
        <authorList>
            <person name="Rodrigo-Torres Lidia"/>
            <person name="Arahal R.David."/>
        </authorList>
    </citation>
    <scope>NUCLEOTIDE SEQUENCE [LARGE SCALE GENOMIC DNA]</scope>
    <source>
        <strain evidence="18">CECT 7735</strain>
    </source>
</reference>
<evidence type="ECO:0000256" key="12">
    <source>
        <dbReference type="ARBA" id="ARBA00022840"/>
    </source>
</evidence>
<comment type="pathway">
    <text evidence="5 14">Cofactor biosynthesis; adenosylcobalamin biosynthesis; adenosylcobalamin from cob(II)yrinate a,c-diamide: step 6/7.</text>
</comment>
<dbReference type="NCBIfam" id="NF004469">
    <property type="entry name" value="PRK05800.1"/>
    <property type="match status" value="1"/>
</dbReference>
<dbReference type="RefSeq" id="WP_058312171.1">
    <property type="nucleotide sequence ID" value="NZ_CYTW01000003.1"/>
</dbReference>
<dbReference type="PANTHER" id="PTHR34848:SF1">
    <property type="entry name" value="BIFUNCTIONAL ADENOSYLCOBALAMIN BIOSYNTHESIS PROTEIN COBU"/>
    <property type="match status" value="1"/>
</dbReference>
<comment type="function">
    <text evidence="4 14">Catalyzes ATP-dependent phosphorylation of adenosylcobinamide and addition of GMP to adenosylcobinamide phosphate.</text>
</comment>
<dbReference type="GeneID" id="83882005"/>
<evidence type="ECO:0000256" key="1">
    <source>
        <dbReference type="ARBA" id="ARBA00000312"/>
    </source>
</evidence>
<dbReference type="Proteomes" id="UP000051870">
    <property type="component" value="Unassembled WGS sequence"/>
</dbReference>
<dbReference type="AlphaFoldDB" id="A0A0P1ID54"/>
<dbReference type="EC" id="2.7.7.62" evidence="14"/>
<evidence type="ECO:0000256" key="5">
    <source>
        <dbReference type="ARBA" id="ARBA00004692"/>
    </source>
</evidence>
<dbReference type="EMBL" id="CYTW01000003">
    <property type="protein sequence ID" value="CUK06340.1"/>
    <property type="molecule type" value="Genomic_DNA"/>
</dbReference>
<comment type="catalytic activity">
    <reaction evidence="1 14">
        <text>adenosylcob(III)inamide + ATP = adenosylcob(III)inamide phosphate + ADP + H(+)</text>
        <dbReference type="Rhea" id="RHEA:15769"/>
        <dbReference type="ChEBI" id="CHEBI:2480"/>
        <dbReference type="ChEBI" id="CHEBI:15378"/>
        <dbReference type="ChEBI" id="CHEBI:30616"/>
        <dbReference type="ChEBI" id="CHEBI:58502"/>
        <dbReference type="ChEBI" id="CHEBI:456216"/>
        <dbReference type="EC" id="2.7.1.156"/>
    </reaction>
</comment>
<protein>
    <recommendedName>
        <fullName evidence="14">Bifunctional adenosylcobalamin biosynthesis protein</fullName>
        <ecNumber evidence="14">2.7.1.156</ecNumber>
        <ecNumber evidence="14">2.7.7.62</ecNumber>
    </recommendedName>
</protein>
<evidence type="ECO:0000256" key="2">
    <source>
        <dbReference type="ARBA" id="ARBA00000711"/>
    </source>
</evidence>
<dbReference type="GO" id="GO:0009236">
    <property type="term" value="P:cobalamin biosynthetic process"/>
    <property type="evidence" value="ECO:0007669"/>
    <property type="project" value="UniProtKB-UniRule"/>
</dbReference>
<evidence type="ECO:0000256" key="8">
    <source>
        <dbReference type="ARBA" id="ARBA00022573"/>
    </source>
</evidence>
<keyword evidence="8 14" id="KW-0169">Cobalamin biosynthesis</keyword>
<accession>A0A0P1ID54</accession>
<comment type="similarity">
    <text evidence="7 14">Belongs to the CobU/CobP family.</text>
</comment>
<evidence type="ECO:0000256" key="6">
    <source>
        <dbReference type="ARBA" id="ARBA00005159"/>
    </source>
</evidence>
<dbReference type="GO" id="GO:0005525">
    <property type="term" value="F:GTP binding"/>
    <property type="evidence" value="ECO:0007669"/>
    <property type="project" value="UniProtKB-UniRule"/>
</dbReference>
<keyword evidence="11 14" id="KW-0418">Kinase</keyword>
<dbReference type="EC" id="2.7.1.156" evidence="14"/>